<dbReference type="PANTHER" id="PTHR30126">
    <property type="entry name" value="HTH-TYPE TRANSCRIPTIONAL REGULATOR"/>
    <property type="match status" value="1"/>
</dbReference>
<gene>
    <name evidence="6" type="ORF">SAMN06275492_12326</name>
</gene>
<keyword evidence="3 6" id="KW-0238">DNA-binding</keyword>
<dbReference type="InterPro" id="IPR036390">
    <property type="entry name" value="WH_DNA-bd_sf"/>
</dbReference>
<dbReference type="RefSeq" id="WP_085545017.1">
    <property type="nucleotide sequence ID" value="NZ_FXBB01000023.1"/>
</dbReference>
<dbReference type="GO" id="GO:0003700">
    <property type="term" value="F:DNA-binding transcription factor activity"/>
    <property type="evidence" value="ECO:0007669"/>
    <property type="project" value="InterPro"/>
</dbReference>
<dbReference type="InterPro" id="IPR000847">
    <property type="entry name" value="LysR_HTH_N"/>
</dbReference>
<evidence type="ECO:0000313" key="6">
    <source>
        <dbReference type="EMBL" id="SMG37403.1"/>
    </source>
</evidence>
<proteinExistence type="inferred from homology"/>
<dbReference type="Gene3D" id="3.40.190.10">
    <property type="entry name" value="Periplasmic binding protein-like II"/>
    <property type="match status" value="2"/>
</dbReference>
<keyword evidence="7" id="KW-1185">Reference proteome</keyword>
<dbReference type="InterPro" id="IPR036388">
    <property type="entry name" value="WH-like_DNA-bd_sf"/>
</dbReference>
<dbReference type="Pfam" id="PF03466">
    <property type="entry name" value="LysR_substrate"/>
    <property type="match status" value="1"/>
</dbReference>
<reference evidence="7" key="1">
    <citation type="submission" date="2017-04" db="EMBL/GenBank/DDBJ databases">
        <authorList>
            <person name="Varghese N."/>
            <person name="Submissions S."/>
        </authorList>
    </citation>
    <scope>NUCLEOTIDE SEQUENCE [LARGE SCALE GENOMIC DNA]</scope>
    <source>
        <strain evidence="7">USBA 82</strain>
    </source>
</reference>
<dbReference type="Proteomes" id="UP000193355">
    <property type="component" value="Unassembled WGS sequence"/>
</dbReference>
<evidence type="ECO:0000256" key="3">
    <source>
        <dbReference type="ARBA" id="ARBA00023125"/>
    </source>
</evidence>
<name>A0A1X7KAC2_9BACT</name>
<evidence type="ECO:0000256" key="2">
    <source>
        <dbReference type="ARBA" id="ARBA00023015"/>
    </source>
</evidence>
<dbReference type="Pfam" id="PF00126">
    <property type="entry name" value="HTH_1"/>
    <property type="match status" value="1"/>
</dbReference>
<accession>A0A1X7KAC2</accession>
<evidence type="ECO:0000256" key="4">
    <source>
        <dbReference type="ARBA" id="ARBA00023163"/>
    </source>
</evidence>
<dbReference type="EMBL" id="FXBB01000023">
    <property type="protein sequence ID" value="SMG37403.1"/>
    <property type="molecule type" value="Genomic_DNA"/>
</dbReference>
<organism evidence="6 7">
    <name type="scientific">Dethiosulfovibrio salsuginis</name>
    <dbReference type="NCBI Taxonomy" id="561720"/>
    <lineage>
        <taxon>Bacteria</taxon>
        <taxon>Thermotogati</taxon>
        <taxon>Synergistota</taxon>
        <taxon>Synergistia</taxon>
        <taxon>Synergistales</taxon>
        <taxon>Dethiosulfovibrionaceae</taxon>
        <taxon>Dethiosulfovibrio</taxon>
    </lineage>
</organism>
<dbReference type="PROSITE" id="PS50931">
    <property type="entry name" value="HTH_LYSR"/>
    <property type="match status" value="1"/>
</dbReference>
<dbReference type="PANTHER" id="PTHR30126:SF39">
    <property type="entry name" value="HTH-TYPE TRANSCRIPTIONAL REGULATOR CYSL"/>
    <property type="match status" value="1"/>
</dbReference>
<dbReference type="Gene3D" id="1.10.10.10">
    <property type="entry name" value="Winged helix-like DNA-binding domain superfamily/Winged helix DNA-binding domain"/>
    <property type="match status" value="1"/>
</dbReference>
<evidence type="ECO:0000256" key="1">
    <source>
        <dbReference type="ARBA" id="ARBA00009437"/>
    </source>
</evidence>
<keyword evidence="4" id="KW-0804">Transcription</keyword>
<dbReference type="SUPFAM" id="SSF53850">
    <property type="entry name" value="Periplasmic binding protein-like II"/>
    <property type="match status" value="1"/>
</dbReference>
<dbReference type="SUPFAM" id="SSF46785">
    <property type="entry name" value="Winged helix' DNA-binding domain"/>
    <property type="match status" value="1"/>
</dbReference>
<dbReference type="OrthoDB" id="2140at2"/>
<evidence type="ECO:0000313" key="7">
    <source>
        <dbReference type="Proteomes" id="UP000193355"/>
    </source>
</evidence>
<sequence length="299" mass="33499">MTLLHQLKTFCVLVEEGSFTRAAEKLYLSQPSVSQHISTLEKEYDVSLFNRRGRRLSLTPEGNALYTLALDVLKRSEAIPARFREMQAMRYGRLDLGVSTYVGTSVIPPFVAAFRSIHPDVAMTLQTGNDPDIHKMLRQGEIEIAILEGNARTFNDKDLKTFVIGQDDILLVAPADHPWRGGPGITPSKLNDEHLILYEKDCSLCPFIQEYLMEQRIDQHRGTFVNSRDVARALVKAGAGLAFINRGSVKEDLQSGNLVSIPMEGLSVKKLDIVCFYRQSTGLGFAGWAFRRILEKGQK</sequence>
<comment type="similarity">
    <text evidence="1">Belongs to the LysR transcriptional regulatory family.</text>
</comment>
<dbReference type="AlphaFoldDB" id="A0A1X7KAC2"/>
<dbReference type="CDD" id="cd05466">
    <property type="entry name" value="PBP2_LTTR_substrate"/>
    <property type="match status" value="1"/>
</dbReference>
<dbReference type="PRINTS" id="PR00039">
    <property type="entry name" value="HTHLYSR"/>
</dbReference>
<dbReference type="GO" id="GO:0000976">
    <property type="term" value="F:transcription cis-regulatory region binding"/>
    <property type="evidence" value="ECO:0007669"/>
    <property type="project" value="TreeGrafter"/>
</dbReference>
<evidence type="ECO:0000259" key="5">
    <source>
        <dbReference type="PROSITE" id="PS50931"/>
    </source>
</evidence>
<protein>
    <submittedName>
        <fullName evidence="6">DNA-binding transcriptional regulator, LysR family</fullName>
    </submittedName>
</protein>
<dbReference type="InterPro" id="IPR005119">
    <property type="entry name" value="LysR_subst-bd"/>
</dbReference>
<feature type="domain" description="HTH lysR-type" evidence="5">
    <location>
        <begin position="1"/>
        <end position="59"/>
    </location>
</feature>
<keyword evidence="2" id="KW-0805">Transcription regulation</keyword>
<dbReference type="STRING" id="561720.SAMN06275492_12326"/>
<dbReference type="FunFam" id="1.10.10.10:FF:000001">
    <property type="entry name" value="LysR family transcriptional regulator"/>
    <property type="match status" value="1"/>
</dbReference>